<reference evidence="1 2" key="1">
    <citation type="journal article" date="2006" name="Science">
        <title>The genome of black cottonwood, Populus trichocarpa (Torr. &amp; Gray).</title>
        <authorList>
            <person name="Tuskan G.A."/>
            <person name="Difazio S."/>
            <person name="Jansson S."/>
            <person name="Bohlmann J."/>
            <person name="Grigoriev I."/>
            <person name="Hellsten U."/>
            <person name="Putnam N."/>
            <person name="Ralph S."/>
            <person name="Rombauts S."/>
            <person name="Salamov A."/>
            <person name="Schein J."/>
            <person name="Sterck L."/>
            <person name="Aerts A."/>
            <person name="Bhalerao R.R."/>
            <person name="Bhalerao R.P."/>
            <person name="Blaudez D."/>
            <person name="Boerjan W."/>
            <person name="Brun A."/>
            <person name="Brunner A."/>
            <person name="Busov V."/>
            <person name="Campbell M."/>
            <person name="Carlson J."/>
            <person name="Chalot M."/>
            <person name="Chapman J."/>
            <person name="Chen G.L."/>
            <person name="Cooper D."/>
            <person name="Coutinho P.M."/>
            <person name="Couturier J."/>
            <person name="Covert S."/>
            <person name="Cronk Q."/>
            <person name="Cunningham R."/>
            <person name="Davis J."/>
            <person name="Degroeve S."/>
            <person name="Dejardin A."/>
            <person name="Depamphilis C."/>
            <person name="Detter J."/>
            <person name="Dirks B."/>
            <person name="Dubchak I."/>
            <person name="Duplessis S."/>
            <person name="Ehlting J."/>
            <person name="Ellis B."/>
            <person name="Gendler K."/>
            <person name="Goodstein D."/>
            <person name="Gribskov M."/>
            <person name="Grimwood J."/>
            <person name="Groover A."/>
            <person name="Gunter L."/>
            <person name="Hamberger B."/>
            <person name="Heinze B."/>
            <person name="Helariutta Y."/>
            <person name="Henrissat B."/>
            <person name="Holligan D."/>
            <person name="Holt R."/>
            <person name="Huang W."/>
            <person name="Islam-Faridi N."/>
            <person name="Jones S."/>
            <person name="Jones-Rhoades M."/>
            <person name="Jorgensen R."/>
            <person name="Joshi C."/>
            <person name="Kangasjarvi J."/>
            <person name="Karlsson J."/>
            <person name="Kelleher C."/>
            <person name="Kirkpatrick R."/>
            <person name="Kirst M."/>
            <person name="Kohler A."/>
            <person name="Kalluri U."/>
            <person name="Larimer F."/>
            <person name="Leebens-Mack J."/>
            <person name="Leple J.C."/>
            <person name="Locascio P."/>
            <person name="Lou Y."/>
            <person name="Lucas S."/>
            <person name="Martin F."/>
            <person name="Montanini B."/>
            <person name="Napoli C."/>
            <person name="Nelson D.R."/>
            <person name="Nelson C."/>
            <person name="Nieminen K."/>
            <person name="Nilsson O."/>
            <person name="Pereda V."/>
            <person name="Peter G."/>
            <person name="Philippe R."/>
            <person name="Pilate G."/>
            <person name="Poliakov A."/>
            <person name="Razumovskaya J."/>
            <person name="Richardson P."/>
            <person name="Rinaldi C."/>
            <person name="Ritland K."/>
            <person name="Rouze P."/>
            <person name="Ryaboy D."/>
            <person name="Schmutz J."/>
            <person name="Schrader J."/>
            <person name="Segerman B."/>
            <person name="Shin H."/>
            <person name="Siddiqui A."/>
            <person name="Sterky F."/>
            <person name="Terry A."/>
            <person name="Tsai C.J."/>
            <person name="Uberbacher E."/>
            <person name="Unneberg P."/>
            <person name="Vahala J."/>
            <person name="Wall K."/>
            <person name="Wessler S."/>
            <person name="Yang G."/>
            <person name="Yin T."/>
            <person name="Douglas C."/>
            <person name="Marra M."/>
            <person name="Sandberg G."/>
            <person name="Van de Peer Y."/>
            <person name="Rokhsar D."/>
        </authorList>
    </citation>
    <scope>NUCLEOTIDE SEQUENCE [LARGE SCALE GENOMIC DNA]</scope>
    <source>
        <strain evidence="2">cv. Nisqually</strain>
    </source>
</reference>
<accession>A0ACC0RMQ6</accession>
<evidence type="ECO:0000313" key="2">
    <source>
        <dbReference type="Proteomes" id="UP000006729"/>
    </source>
</evidence>
<proteinExistence type="predicted"/>
<protein>
    <submittedName>
        <fullName evidence="1">Uncharacterized protein</fullName>
    </submittedName>
</protein>
<evidence type="ECO:0000313" key="1">
    <source>
        <dbReference type="EMBL" id="KAI9378102.1"/>
    </source>
</evidence>
<name>A0ACC0RMQ6_POPTR</name>
<dbReference type="EMBL" id="CM009307">
    <property type="protein sequence ID" value="KAI9378102.1"/>
    <property type="molecule type" value="Genomic_DNA"/>
</dbReference>
<dbReference type="Proteomes" id="UP000006729">
    <property type="component" value="Chromosome 18"/>
</dbReference>
<gene>
    <name evidence="1" type="ORF">POPTR_018G035450v4</name>
</gene>
<sequence>MEGVFDISPSCRNFKNPAVYLYRFPQLHAPSGSTPSKLSLSLSQKEAFKKSLQGRLLHQASSILAFFFLLLHHNLFSRLRYVTAVSDGSG</sequence>
<organism evidence="1 2">
    <name type="scientific">Populus trichocarpa</name>
    <name type="common">Western balsam poplar</name>
    <name type="synonym">Populus balsamifera subsp. trichocarpa</name>
    <dbReference type="NCBI Taxonomy" id="3694"/>
    <lineage>
        <taxon>Eukaryota</taxon>
        <taxon>Viridiplantae</taxon>
        <taxon>Streptophyta</taxon>
        <taxon>Embryophyta</taxon>
        <taxon>Tracheophyta</taxon>
        <taxon>Spermatophyta</taxon>
        <taxon>Magnoliopsida</taxon>
        <taxon>eudicotyledons</taxon>
        <taxon>Gunneridae</taxon>
        <taxon>Pentapetalae</taxon>
        <taxon>rosids</taxon>
        <taxon>fabids</taxon>
        <taxon>Malpighiales</taxon>
        <taxon>Salicaceae</taxon>
        <taxon>Saliceae</taxon>
        <taxon>Populus</taxon>
    </lineage>
</organism>
<keyword evidence="2" id="KW-1185">Reference proteome</keyword>
<comment type="caution">
    <text evidence="1">The sequence shown here is derived from an EMBL/GenBank/DDBJ whole genome shotgun (WGS) entry which is preliminary data.</text>
</comment>